<dbReference type="AlphaFoldDB" id="A0A2P2LGZ2"/>
<evidence type="ECO:0000256" key="1">
    <source>
        <dbReference type="SAM" id="MobiDB-lite"/>
    </source>
</evidence>
<feature type="region of interest" description="Disordered" evidence="1">
    <location>
        <begin position="1"/>
        <end position="48"/>
    </location>
</feature>
<reference evidence="2" key="1">
    <citation type="submission" date="2018-02" db="EMBL/GenBank/DDBJ databases">
        <title>Rhizophora mucronata_Transcriptome.</title>
        <authorList>
            <person name="Meera S.P."/>
            <person name="Sreeshan A."/>
            <person name="Augustine A."/>
        </authorList>
    </citation>
    <scope>NUCLEOTIDE SEQUENCE</scope>
    <source>
        <tissue evidence="2">Leaf</tissue>
    </source>
</reference>
<sequence length="67" mass="6877">MTDFEGGRYDGNGSDFDNSFAPGGGSSHQPRTNSHGHGGSDDYSDSKSLVSAVSTLTASCFLLSDGD</sequence>
<dbReference type="EMBL" id="GGEC01036743">
    <property type="protein sequence ID" value="MBX17227.1"/>
    <property type="molecule type" value="Transcribed_RNA"/>
</dbReference>
<proteinExistence type="predicted"/>
<protein>
    <submittedName>
        <fullName evidence="2">Uncharacterized protein MANES_13G137500</fullName>
    </submittedName>
</protein>
<organism evidence="2">
    <name type="scientific">Rhizophora mucronata</name>
    <name type="common">Asiatic mangrove</name>
    <dbReference type="NCBI Taxonomy" id="61149"/>
    <lineage>
        <taxon>Eukaryota</taxon>
        <taxon>Viridiplantae</taxon>
        <taxon>Streptophyta</taxon>
        <taxon>Embryophyta</taxon>
        <taxon>Tracheophyta</taxon>
        <taxon>Spermatophyta</taxon>
        <taxon>Magnoliopsida</taxon>
        <taxon>eudicotyledons</taxon>
        <taxon>Gunneridae</taxon>
        <taxon>Pentapetalae</taxon>
        <taxon>rosids</taxon>
        <taxon>fabids</taxon>
        <taxon>Malpighiales</taxon>
        <taxon>Rhizophoraceae</taxon>
        <taxon>Rhizophora</taxon>
    </lineage>
</organism>
<evidence type="ECO:0000313" key="2">
    <source>
        <dbReference type="EMBL" id="MBX17227.1"/>
    </source>
</evidence>
<accession>A0A2P2LGZ2</accession>
<name>A0A2P2LGZ2_RHIMU</name>